<proteinExistence type="predicted"/>
<evidence type="ECO:0000313" key="2">
    <source>
        <dbReference type="EMBL" id="MPC51055.1"/>
    </source>
</evidence>
<evidence type="ECO:0000256" key="1">
    <source>
        <dbReference type="SAM" id="MobiDB-lite"/>
    </source>
</evidence>
<dbReference type="EMBL" id="VSRR010009917">
    <property type="protein sequence ID" value="MPC51055.1"/>
    <property type="molecule type" value="Genomic_DNA"/>
</dbReference>
<keyword evidence="3" id="KW-1185">Reference proteome</keyword>
<accession>A0A5B7G0D8</accession>
<sequence>MAKSKRERRVSAASTWGFPDLRPSFPSTAPLPPQIKSLPATTPIKNNIAEEKAAAAAPDPSLRQPKELQPILSSGSSISHQGHDQ</sequence>
<reference evidence="2 3" key="1">
    <citation type="submission" date="2019-05" db="EMBL/GenBank/DDBJ databases">
        <title>Another draft genome of Portunus trituberculatus and its Hox gene families provides insights of decapod evolution.</title>
        <authorList>
            <person name="Jeong J.-H."/>
            <person name="Song I."/>
            <person name="Kim S."/>
            <person name="Choi T."/>
            <person name="Kim D."/>
            <person name="Ryu S."/>
            <person name="Kim W."/>
        </authorList>
    </citation>
    <scope>NUCLEOTIDE SEQUENCE [LARGE SCALE GENOMIC DNA]</scope>
    <source>
        <tissue evidence="2">Muscle</tissue>
    </source>
</reference>
<evidence type="ECO:0000313" key="3">
    <source>
        <dbReference type="Proteomes" id="UP000324222"/>
    </source>
</evidence>
<feature type="region of interest" description="Disordered" evidence="1">
    <location>
        <begin position="1"/>
        <end position="85"/>
    </location>
</feature>
<name>A0A5B7G0D8_PORTR</name>
<dbReference type="AlphaFoldDB" id="A0A5B7G0D8"/>
<protein>
    <submittedName>
        <fullName evidence="2">Uncharacterized protein</fullName>
    </submittedName>
</protein>
<feature type="compositionally biased region" description="Polar residues" evidence="1">
    <location>
        <begin position="71"/>
        <end position="85"/>
    </location>
</feature>
<organism evidence="2 3">
    <name type="scientific">Portunus trituberculatus</name>
    <name type="common">Swimming crab</name>
    <name type="synonym">Neptunus trituberculatus</name>
    <dbReference type="NCBI Taxonomy" id="210409"/>
    <lineage>
        <taxon>Eukaryota</taxon>
        <taxon>Metazoa</taxon>
        <taxon>Ecdysozoa</taxon>
        <taxon>Arthropoda</taxon>
        <taxon>Crustacea</taxon>
        <taxon>Multicrustacea</taxon>
        <taxon>Malacostraca</taxon>
        <taxon>Eumalacostraca</taxon>
        <taxon>Eucarida</taxon>
        <taxon>Decapoda</taxon>
        <taxon>Pleocyemata</taxon>
        <taxon>Brachyura</taxon>
        <taxon>Eubrachyura</taxon>
        <taxon>Portunoidea</taxon>
        <taxon>Portunidae</taxon>
        <taxon>Portuninae</taxon>
        <taxon>Portunus</taxon>
    </lineage>
</organism>
<gene>
    <name evidence="2" type="ORF">E2C01_044892</name>
</gene>
<comment type="caution">
    <text evidence="2">The sequence shown here is derived from an EMBL/GenBank/DDBJ whole genome shotgun (WGS) entry which is preliminary data.</text>
</comment>
<dbReference type="Proteomes" id="UP000324222">
    <property type="component" value="Unassembled WGS sequence"/>
</dbReference>